<evidence type="ECO:0008006" key="10">
    <source>
        <dbReference type="Google" id="ProtNLM"/>
    </source>
</evidence>
<evidence type="ECO:0000256" key="3">
    <source>
        <dbReference type="ARBA" id="ARBA00022692"/>
    </source>
</evidence>
<gene>
    <name evidence="8" type="ORF">D9619_011500</name>
</gene>
<organism evidence="8 9">
    <name type="scientific">Psilocybe cf. subviscida</name>
    <dbReference type="NCBI Taxonomy" id="2480587"/>
    <lineage>
        <taxon>Eukaryota</taxon>
        <taxon>Fungi</taxon>
        <taxon>Dikarya</taxon>
        <taxon>Basidiomycota</taxon>
        <taxon>Agaricomycotina</taxon>
        <taxon>Agaricomycetes</taxon>
        <taxon>Agaricomycetidae</taxon>
        <taxon>Agaricales</taxon>
        <taxon>Agaricineae</taxon>
        <taxon>Strophariaceae</taxon>
        <taxon>Psilocybe</taxon>
    </lineage>
</organism>
<dbReference type="Pfam" id="PF07690">
    <property type="entry name" value="MFS_1"/>
    <property type="match status" value="1"/>
</dbReference>
<evidence type="ECO:0000313" key="9">
    <source>
        <dbReference type="Proteomes" id="UP000567179"/>
    </source>
</evidence>
<dbReference type="SUPFAM" id="SSF103473">
    <property type="entry name" value="MFS general substrate transporter"/>
    <property type="match status" value="2"/>
</dbReference>
<feature type="transmembrane region" description="Helical" evidence="7">
    <location>
        <begin position="224"/>
        <end position="245"/>
    </location>
</feature>
<keyword evidence="9" id="KW-1185">Reference proteome</keyword>
<dbReference type="Proteomes" id="UP000567179">
    <property type="component" value="Unassembled WGS sequence"/>
</dbReference>
<name>A0A8H5BT37_9AGAR</name>
<feature type="transmembrane region" description="Helical" evidence="7">
    <location>
        <begin position="194"/>
        <end position="212"/>
    </location>
</feature>
<sequence>MDKSSLKNEKHEEERVEDIDVTRSSIQKRSSKDENGSSLDETVQIDERKLLWKIDLHIIPWLSLLYLLSFLDRGSIGNAKLYNLERDLGITDRQYLNGLTVFFFPYAFIEVSSLGVFPEQLSTSLLCGSASQQRFSATFEAICLSLEHDDHLGSGNGNAFIRLSLRVPKFINIMSLQTCHGVITSYAGLLVVRFLLGITEGGLYAGVVFYISSWYKRSELGVRIAVFFSAASVAGAFSGLLAAAIANMEGIGGKAAWQWIFILEGLATIVIAFASFWAIEDFPISARFLSDEERRFVIERLKNDSKQSAGGENFSMKHIYAAYKDWQTWLCLAIFMGFDGPLYAFALFTPSVINQLGFHATEANLLSVPVYVWACLVTCAVGVLADRTRSRGYINIAFFGIGLAGYIILIASRSPALSYFGVFLAASAIYPVTANSASWVACNLEGSYKRAVALATVIGWGNLNGAVTSNVYRAKDAPWYRLGHGIILGYIAIGFFASIIYHVLLKRENNKRARGERDEVITGIVNPLAREVNGVYQSVEEAKQKKGDKWSGFRYTV</sequence>
<evidence type="ECO:0000256" key="5">
    <source>
        <dbReference type="ARBA" id="ARBA00023136"/>
    </source>
</evidence>
<evidence type="ECO:0000313" key="8">
    <source>
        <dbReference type="EMBL" id="KAF5328818.1"/>
    </source>
</evidence>
<proteinExistence type="predicted"/>
<dbReference type="Gene3D" id="1.20.1250.20">
    <property type="entry name" value="MFS general substrate transporter like domains"/>
    <property type="match status" value="2"/>
</dbReference>
<protein>
    <recommendedName>
        <fullName evidence="10">Major facilitator superfamily (MFS) profile domain-containing protein</fullName>
    </recommendedName>
</protein>
<evidence type="ECO:0000256" key="1">
    <source>
        <dbReference type="ARBA" id="ARBA00004141"/>
    </source>
</evidence>
<evidence type="ECO:0000256" key="4">
    <source>
        <dbReference type="ARBA" id="ARBA00022989"/>
    </source>
</evidence>
<dbReference type="InterPro" id="IPR036259">
    <property type="entry name" value="MFS_trans_sf"/>
</dbReference>
<dbReference type="EMBL" id="JAACJJ010000003">
    <property type="protein sequence ID" value="KAF5328818.1"/>
    <property type="molecule type" value="Genomic_DNA"/>
</dbReference>
<feature type="transmembrane region" description="Helical" evidence="7">
    <location>
        <begin position="484"/>
        <end position="504"/>
    </location>
</feature>
<feature type="transmembrane region" description="Helical" evidence="7">
    <location>
        <begin position="257"/>
        <end position="279"/>
    </location>
</feature>
<keyword evidence="3 7" id="KW-0812">Transmembrane</keyword>
<feature type="transmembrane region" description="Helical" evidence="7">
    <location>
        <begin position="96"/>
        <end position="117"/>
    </location>
</feature>
<keyword evidence="2" id="KW-0813">Transport</keyword>
<feature type="transmembrane region" description="Helical" evidence="7">
    <location>
        <begin position="417"/>
        <end position="440"/>
    </location>
</feature>
<feature type="transmembrane region" description="Helical" evidence="7">
    <location>
        <begin position="368"/>
        <end position="385"/>
    </location>
</feature>
<keyword evidence="4 7" id="KW-1133">Transmembrane helix</keyword>
<accession>A0A8H5BT37</accession>
<comment type="caution">
    <text evidence="8">The sequence shown here is derived from an EMBL/GenBank/DDBJ whole genome shotgun (WGS) entry which is preliminary data.</text>
</comment>
<dbReference type="FunFam" id="1.20.1250.20:FF:000068">
    <property type="entry name" value="MFS general substrate transporter"/>
    <property type="match status" value="1"/>
</dbReference>
<feature type="transmembrane region" description="Helical" evidence="7">
    <location>
        <begin position="452"/>
        <end position="472"/>
    </location>
</feature>
<dbReference type="GO" id="GO:0016020">
    <property type="term" value="C:membrane"/>
    <property type="evidence" value="ECO:0007669"/>
    <property type="project" value="UniProtKB-SubCell"/>
</dbReference>
<feature type="region of interest" description="Disordered" evidence="6">
    <location>
        <begin position="1"/>
        <end position="38"/>
    </location>
</feature>
<feature type="transmembrane region" description="Helical" evidence="7">
    <location>
        <begin position="326"/>
        <end position="348"/>
    </location>
</feature>
<reference evidence="8 9" key="1">
    <citation type="journal article" date="2020" name="ISME J.">
        <title>Uncovering the hidden diversity of litter-decomposition mechanisms in mushroom-forming fungi.</title>
        <authorList>
            <person name="Floudas D."/>
            <person name="Bentzer J."/>
            <person name="Ahren D."/>
            <person name="Johansson T."/>
            <person name="Persson P."/>
            <person name="Tunlid A."/>
        </authorList>
    </citation>
    <scope>NUCLEOTIDE SEQUENCE [LARGE SCALE GENOMIC DNA]</scope>
    <source>
        <strain evidence="8 9">CBS 101986</strain>
    </source>
</reference>
<evidence type="ECO:0000256" key="6">
    <source>
        <dbReference type="SAM" id="MobiDB-lite"/>
    </source>
</evidence>
<comment type="subcellular location">
    <subcellularLocation>
        <location evidence="1">Membrane</location>
        <topology evidence="1">Multi-pass membrane protein</topology>
    </subcellularLocation>
</comment>
<dbReference type="GO" id="GO:0022857">
    <property type="term" value="F:transmembrane transporter activity"/>
    <property type="evidence" value="ECO:0007669"/>
    <property type="project" value="InterPro"/>
</dbReference>
<evidence type="ECO:0000256" key="2">
    <source>
        <dbReference type="ARBA" id="ARBA00022448"/>
    </source>
</evidence>
<keyword evidence="5 7" id="KW-0472">Membrane</keyword>
<dbReference type="OrthoDB" id="2962993at2759"/>
<evidence type="ECO:0000256" key="7">
    <source>
        <dbReference type="SAM" id="Phobius"/>
    </source>
</evidence>
<dbReference type="AlphaFoldDB" id="A0A8H5BT37"/>
<dbReference type="PANTHER" id="PTHR43791:SF19">
    <property type="entry name" value="TRANSPORTER, PUTATIVE (AFU_ORTHOLOGUE AFUA_1G01812)-RELATED"/>
    <property type="match status" value="1"/>
</dbReference>
<dbReference type="PANTHER" id="PTHR43791">
    <property type="entry name" value="PERMEASE-RELATED"/>
    <property type="match status" value="1"/>
</dbReference>
<dbReference type="InterPro" id="IPR011701">
    <property type="entry name" value="MFS"/>
</dbReference>
<feature type="transmembrane region" description="Helical" evidence="7">
    <location>
        <begin position="392"/>
        <end position="411"/>
    </location>
</feature>
<feature type="compositionally biased region" description="Basic and acidic residues" evidence="6">
    <location>
        <begin position="1"/>
        <end position="21"/>
    </location>
</feature>